<dbReference type="GO" id="GO:0003677">
    <property type="term" value="F:DNA binding"/>
    <property type="evidence" value="ECO:0007669"/>
    <property type="project" value="InterPro"/>
</dbReference>
<evidence type="ECO:0000313" key="2">
    <source>
        <dbReference type="EMBL" id="WGZ93368.1"/>
    </source>
</evidence>
<reference evidence="2" key="2">
    <citation type="submission" date="2023-04" db="EMBL/GenBank/DDBJ databases">
        <authorList>
            <person name="Beletskiy A.V."/>
            <person name="Mardanov A.V."/>
            <person name="Ravin N.V."/>
        </authorList>
    </citation>
    <scope>NUCLEOTIDE SEQUENCE</scope>
    <source>
        <strain evidence="2">GKL-02</strain>
    </source>
</reference>
<dbReference type="KEGG" id="tput:QJT81_16365"/>
<dbReference type="Proteomes" id="UP001301326">
    <property type="component" value="Chromosome"/>
</dbReference>
<dbReference type="Gene3D" id="1.10.260.40">
    <property type="entry name" value="lambda repressor-like DNA-binding domains"/>
    <property type="match status" value="1"/>
</dbReference>
<proteinExistence type="predicted"/>
<dbReference type="CDD" id="cd00093">
    <property type="entry name" value="HTH_XRE"/>
    <property type="match status" value="1"/>
</dbReference>
<dbReference type="InterPro" id="IPR001387">
    <property type="entry name" value="Cro/C1-type_HTH"/>
</dbReference>
<name>A0AA95HD23_9GAMM</name>
<evidence type="ECO:0000259" key="1">
    <source>
        <dbReference type="PROSITE" id="PS50943"/>
    </source>
</evidence>
<feature type="domain" description="HTH cro/C1-type" evidence="1">
    <location>
        <begin position="27"/>
        <end position="81"/>
    </location>
</feature>
<organism evidence="2">
    <name type="scientific">Candidatus Thiothrix putei</name>
    <dbReference type="NCBI Taxonomy" id="3080811"/>
    <lineage>
        <taxon>Bacteria</taxon>
        <taxon>Pseudomonadati</taxon>
        <taxon>Pseudomonadota</taxon>
        <taxon>Gammaproteobacteria</taxon>
        <taxon>Thiotrichales</taxon>
        <taxon>Thiotrichaceae</taxon>
        <taxon>Thiothrix</taxon>
    </lineage>
</organism>
<dbReference type="Pfam" id="PF01381">
    <property type="entry name" value="HTH_3"/>
    <property type="match status" value="1"/>
</dbReference>
<dbReference type="PROSITE" id="PS50943">
    <property type="entry name" value="HTH_CROC1"/>
    <property type="match status" value="1"/>
</dbReference>
<dbReference type="InterPro" id="IPR010982">
    <property type="entry name" value="Lambda_DNA-bd_dom_sf"/>
</dbReference>
<dbReference type="AlphaFoldDB" id="A0AA95HD23"/>
<accession>A0AA95HD23</accession>
<dbReference type="SUPFAM" id="SSF47413">
    <property type="entry name" value="lambda repressor-like DNA-binding domains"/>
    <property type="match status" value="1"/>
</dbReference>
<gene>
    <name evidence="2" type="ORF">QJT81_16365</name>
</gene>
<dbReference type="SMART" id="SM00530">
    <property type="entry name" value="HTH_XRE"/>
    <property type="match status" value="1"/>
</dbReference>
<dbReference type="EMBL" id="CP124756">
    <property type="protein sequence ID" value="WGZ93368.1"/>
    <property type="molecule type" value="Genomic_DNA"/>
</dbReference>
<sequence length="94" mass="11035">MNHSIIHFMKKDKSIHDLRYHSLIEALTSERKRLNISQADLADKVGMNQSDISKIEQLERRLDVLEFVRILEAFRISENKHFSEKITALLGMEI</sequence>
<reference evidence="2" key="1">
    <citation type="journal article" date="2023" name="Int. J. Mol. Sci.">
        <title>Metagenomics Revealed a New Genus 'Candidatus Thiocaldithrix dubininis' gen. nov., sp. nov. and a New Species 'Candidatus Thiothrix putei' sp. nov. in the Family Thiotrichaceae, Some Members of Which Have Traits of Both Na+- and H+-Motive Energetics.</title>
        <authorList>
            <person name="Ravin N.V."/>
            <person name="Muntyan M.S."/>
            <person name="Smolyakov D.D."/>
            <person name="Rudenko T.S."/>
            <person name="Beletsky A.V."/>
            <person name="Mardanov A.V."/>
            <person name="Grabovich M.Y."/>
        </authorList>
    </citation>
    <scope>NUCLEOTIDE SEQUENCE</scope>
    <source>
        <strain evidence="2">GKL-02</strain>
    </source>
</reference>
<protein>
    <submittedName>
        <fullName evidence="2">Helix-turn-helix transcriptional regulator</fullName>
    </submittedName>
</protein>